<gene>
    <name evidence="2" type="ORF">PISL3812_07864</name>
</gene>
<keyword evidence="3" id="KW-1185">Reference proteome</keyword>
<evidence type="ECO:0000313" key="3">
    <source>
        <dbReference type="Proteomes" id="UP000054383"/>
    </source>
</evidence>
<name>A0A0U1M5C5_TALIS</name>
<dbReference type="EMBL" id="CVMT01000008">
    <property type="protein sequence ID" value="CRG90818.1"/>
    <property type="molecule type" value="Genomic_DNA"/>
</dbReference>
<feature type="region of interest" description="Disordered" evidence="1">
    <location>
        <begin position="14"/>
        <end position="59"/>
    </location>
</feature>
<dbReference type="AlphaFoldDB" id="A0A0U1M5C5"/>
<accession>A0A0U1M5C5</accession>
<evidence type="ECO:0000313" key="2">
    <source>
        <dbReference type="EMBL" id="CRG90818.1"/>
    </source>
</evidence>
<sequence length="185" mass="21107">MVRRKTVLIPTRGVNFSRPSKRPILQINTAQRTPEPLPTSPETPTTTTHTTPTEATTATPDSLPLLTIEEYLHANPPPPQDLRRSLLVNCTRPQVVAYNQRLDAAHHMLFATLHRNLCAFDMFMRYEQGQIFKGKILATFVVHVRSTAKHPWATIKRKIARIFDGLADLFEDGWELIRVEFVVTE</sequence>
<evidence type="ECO:0000256" key="1">
    <source>
        <dbReference type="SAM" id="MobiDB-lite"/>
    </source>
</evidence>
<reference evidence="2 3" key="1">
    <citation type="submission" date="2015-04" db="EMBL/GenBank/DDBJ databases">
        <authorList>
            <person name="Syromyatnikov M.Y."/>
            <person name="Popov V.N."/>
        </authorList>
    </citation>
    <scope>NUCLEOTIDE SEQUENCE [LARGE SCALE GENOMIC DNA]</scope>
    <source>
        <strain evidence="2">WF-38-12</strain>
    </source>
</reference>
<proteinExistence type="predicted"/>
<dbReference type="OrthoDB" id="10460462at2759"/>
<organism evidence="2 3">
    <name type="scientific">Talaromyces islandicus</name>
    <name type="common">Penicillium islandicum</name>
    <dbReference type="NCBI Taxonomy" id="28573"/>
    <lineage>
        <taxon>Eukaryota</taxon>
        <taxon>Fungi</taxon>
        <taxon>Dikarya</taxon>
        <taxon>Ascomycota</taxon>
        <taxon>Pezizomycotina</taxon>
        <taxon>Eurotiomycetes</taxon>
        <taxon>Eurotiomycetidae</taxon>
        <taxon>Eurotiales</taxon>
        <taxon>Trichocomaceae</taxon>
        <taxon>Talaromyces</taxon>
        <taxon>Talaromyces sect. Islandici</taxon>
    </lineage>
</organism>
<dbReference type="Proteomes" id="UP000054383">
    <property type="component" value="Unassembled WGS sequence"/>
</dbReference>
<protein>
    <submittedName>
        <fullName evidence="2">Uncharacterized protein</fullName>
    </submittedName>
</protein>
<feature type="compositionally biased region" description="Low complexity" evidence="1">
    <location>
        <begin position="42"/>
        <end position="59"/>
    </location>
</feature>